<dbReference type="AlphaFoldDB" id="A0A845B5N3"/>
<gene>
    <name evidence="3" type="ORF">GRI65_10170</name>
</gene>
<dbReference type="SUPFAM" id="SSF52833">
    <property type="entry name" value="Thioredoxin-like"/>
    <property type="match status" value="1"/>
</dbReference>
<protein>
    <submittedName>
        <fullName evidence="3">ArsC family reductase</fullName>
    </submittedName>
</protein>
<reference evidence="3 4" key="1">
    <citation type="submission" date="2019-12" db="EMBL/GenBank/DDBJ databases">
        <title>Genomic-based taxomic classification of the family Erythrobacteraceae.</title>
        <authorList>
            <person name="Xu L."/>
        </authorList>
    </citation>
    <scope>NUCLEOTIDE SEQUENCE [LARGE SCALE GENOMIC DNA]</scope>
    <source>
        <strain evidence="3 4">KCTC 42453</strain>
    </source>
</reference>
<sequence>MNKIEIYGIPNCDTVKKARRWLDARGIAYDFHDYKKVGVDPVRLKGWVRDKGWEALLNQRGTTFRKLDDADKADLDSNKAVTLMVQNPSMIKRPVAEYPGGLLVGFKEDEWDAAFT</sequence>
<organism evidence="3 4">
    <name type="scientific">Allopontixanthobacter sediminis</name>
    <dbReference type="NCBI Taxonomy" id="1689985"/>
    <lineage>
        <taxon>Bacteria</taxon>
        <taxon>Pseudomonadati</taxon>
        <taxon>Pseudomonadota</taxon>
        <taxon>Alphaproteobacteria</taxon>
        <taxon>Sphingomonadales</taxon>
        <taxon>Erythrobacteraceae</taxon>
        <taxon>Allopontixanthobacter</taxon>
    </lineage>
</organism>
<comment type="caution">
    <text evidence="3">The sequence shown here is derived from an EMBL/GenBank/DDBJ whole genome shotgun (WGS) entry which is preliminary data.</text>
</comment>
<dbReference type="InterPro" id="IPR006660">
    <property type="entry name" value="Arsenate_reductase-like"/>
</dbReference>
<dbReference type="NCBIfam" id="NF008107">
    <property type="entry name" value="PRK10853.1"/>
    <property type="match status" value="1"/>
</dbReference>
<dbReference type="Gene3D" id="3.40.30.10">
    <property type="entry name" value="Glutaredoxin"/>
    <property type="match status" value="1"/>
</dbReference>
<dbReference type="Proteomes" id="UP000431922">
    <property type="component" value="Unassembled WGS sequence"/>
</dbReference>
<dbReference type="PROSITE" id="PS51353">
    <property type="entry name" value="ARSC"/>
    <property type="match status" value="1"/>
</dbReference>
<evidence type="ECO:0000256" key="2">
    <source>
        <dbReference type="PROSITE-ProRule" id="PRU01282"/>
    </source>
</evidence>
<dbReference type="PANTHER" id="PTHR30041:SF8">
    <property type="entry name" value="PROTEIN YFFB"/>
    <property type="match status" value="1"/>
</dbReference>
<keyword evidence="4" id="KW-1185">Reference proteome</keyword>
<dbReference type="PANTHER" id="PTHR30041">
    <property type="entry name" value="ARSENATE REDUCTASE"/>
    <property type="match status" value="1"/>
</dbReference>
<evidence type="ECO:0000313" key="4">
    <source>
        <dbReference type="Proteomes" id="UP000431922"/>
    </source>
</evidence>
<dbReference type="InterPro" id="IPR036249">
    <property type="entry name" value="Thioredoxin-like_sf"/>
</dbReference>
<evidence type="ECO:0000313" key="3">
    <source>
        <dbReference type="EMBL" id="MXP44822.1"/>
    </source>
</evidence>
<dbReference type="CDD" id="cd03035">
    <property type="entry name" value="ArsC_Yffb"/>
    <property type="match status" value="1"/>
</dbReference>
<proteinExistence type="inferred from homology"/>
<dbReference type="EMBL" id="WTYL01000002">
    <property type="protein sequence ID" value="MXP44822.1"/>
    <property type="molecule type" value="Genomic_DNA"/>
</dbReference>
<dbReference type="NCBIfam" id="TIGR01617">
    <property type="entry name" value="arsC_related"/>
    <property type="match status" value="1"/>
</dbReference>
<dbReference type="RefSeq" id="WP_160756369.1">
    <property type="nucleotide sequence ID" value="NZ_WTYL01000002.1"/>
</dbReference>
<name>A0A845B5N3_9SPHN</name>
<comment type="similarity">
    <text evidence="1 2">Belongs to the ArsC family.</text>
</comment>
<dbReference type="Pfam" id="PF03960">
    <property type="entry name" value="ArsC"/>
    <property type="match status" value="1"/>
</dbReference>
<accession>A0A845B5N3</accession>
<dbReference type="InterPro" id="IPR006504">
    <property type="entry name" value="Tscrpt_reg_Spx/MgsR"/>
</dbReference>
<evidence type="ECO:0000256" key="1">
    <source>
        <dbReference type="ARBA" id="ARBA00007198"/>
    </source>
</evidence>
<dbReference type="OrthoDB" id="9803749at2"/>